<sequence>MRFKAFLLFVACCSSVAAVSSHAKNVAAAPLPEAQALTTSDAVSAPQWHALKQQEVDLLRKTLGAVPGVDKNQARPPVDKQWFKASGYDMNVAERQRQGIELLKGFSQLPQSLLDRNLHTVEAIHHAASPAVTRQALVDADGDHYLYFLAAPMGPKLGGAFLRAYQSGEISKAAALIDASTISTSVAKEHFNYPRPFLQPGNTITPVKDDIVYRDNRTYTVDGAAFPSGHTNTGYTAALLMAEMLPERFEPLVTEGARYGYSRVVLGVHYPLDVMGSRMVVEHHIADMMNDPAWRKQFDEARQQVRTALEKECGMSLESCAKPVPQNDPYTRPEMRNFYRYTMTYGLPKVNETAQPVTVPAGAEVLLEAPLPQLSAEQRRQLLVSTSIDSGYALSDGGENANFWQRINLVDAIAKGKQQAAAHR</sequence>
<feature type="signal peptide" evidence="1">
    <location>
        <begin position="1"/>
        <end position="23"/>
    </location>
</feature>
<reference evidence="3 4" key="1">
    <citation type="submission" date="2018-09" db="EMBL/GenBank/DDBJ databases">
        <title>Zymobacter palmae IAM14233 (=T109) whole genome analysis.</title>
        <authorList>
            <person name="Yanase H."/>
        </authorList>
    </citation>
    <scope>NUCLEOTIDE SEQUENCE [LARGE SCALE GENOMIC DNA]</scope>
    <source>
        <strain evidence="3 4">IAM14233</strain>
    </source>
</reference>
<proteinExistence type="predicted"/>
<evidence type="ECO:0000259" key="2">
    <source>
        <dbReference type="SMART" id="SM00014"/>
    </source>
</evidence>
<dbReference type="SUPFAM" id="SSF48317">
    <property type="entry name" value="Acid phosphatase/Vanadium-dependent haloperoxidase"/>
    <property type="match status" value="1"/>
</dbReference>
<dbReference type="GO" id="GO:0030288">
    <property type="term" value="C:outer membrane-bounded periplasmic space"/>
    <property type="evidence" value="ECO:0007669"/>
    <property type="project" value="InterPro"/>
</dbReference>
<evidence type="ECO:0000313" key="3">
    <source>
        <dbReference type="EMBL" id="BBG31134.1"/>
    </source>
</evidence>
<accession>A0A348HHN2</accession>
<dbReference type="KEGG" id="zpl:ZBT109_2403"/>
<dbReference type="GO" id="GO:0003993">
    <property type="term" value="F:acid phosphatase activity"/>
    <property type="evidence" value="ECO:0007669"/>
    <property type="project" value="InterPro"/>
</dbReference>
<evidence type="ECO:0000313" key="4">
    <source>
        <dbReference type="Proteomes" id="UP000267342"/>
    </source>
</evidence>
<keyword evidence="4" id="KW-1185">Reference proteome</keyword>
<dbReference type="STRING" id="1123510.GCA_000620025_02590"/>
<keyword evidence="1" id="KW-0732">Signal</keyword>
<dbReference type="InterPro" id="IPR036938">
    <property type="entry name" value="PAP2/HPO_sf"/>
</dbReference>
<feature type="domain" description="Phosphatidic acid phosphatase type 2/haloperoxidase" evidence="2">
    <location>
        <begin position="170"/>
        <end position="289"/>
    </location>
</feature>
<protein>
    <submittedName>
        <fullName evidence="3">Membrane-associated phospholipid phosphatase</fullName>
    </submittedName>
</protein>
<dbReference type="InterPro" id="IPR001011">
    <property type="entry name" value="Acid_Pase_classA_bac"/>
</dbReference>
<dbReference type="SMART" id="SM00014">
    <property type="entry name" value="acidPPc"/>
    <property type="match status" value="1"/>
</dbReference>
<gene>
    <name evidence="3" type="ORF">ZBT109_2403</name>
</gene>
<dbReference type="Gene3D" id="1.20.144.10">
    <property type="entry name" value="Phosphatidic acid phosphatase type 2/haloperoxidase"/>
    <property type="match status" value="1"/>
</dbReference>
<feature type="chain" id="PRO_5016674579" evidence="1">
    <location>
        <begin position="24"/>
        <end position="424"/>
    </location>
</feature>
<dbReference type="InterPro" id="IPR000326">
    <property type="entry name" value="PAP2/HPO"/>
</dbReference>
<dbReference type="AlphaFoldDB" id="A0A348HHN2"/>
<name>A0A348HHN2_9GAMM</name>
<dbReference type="EMBL" id="AP018933">
    <property type="protein sequence ID" value="BBG31134.1"/>
    <property type="molecule type" value="Genomic_DNA"/>
</dbReference>
<dbReference type="RefSeq" id="WP_027705579.1">
    <property type="nucleotide sequence ID" value="NZ_AP018933.1"/>
</dbReference>
<evidence type="ECO:0000256" key="1">
    <source>
        <dbReference type="SAM" id="SignalP"/>
    </source>
</evidence>
<dbReference type="Pfam" id="PF01569">
    <property type="entry name" value="PAP2"/>
    <property type="match status" value="1"/>
</dbReference>
<dbReference type="Proteomes" id="UP000267342">
    <property type="component" value="Chromosome"/>
</dbReference>
<dbReference type="OrthoDB" id="9780507at2"/>
<organism evidence="3 4">
    <name type="scientific">Zymobacter palmae</name>
    <dbReference type="NCBI Taxonomy" id="33074"/>
    <lineage>
        <taxon>Bacteria</taxon>
        <taxon>Pseudomonadati</taxon>
        <taxon>Pseudomonadota</taxon>
        <taxon>Gammaproteobacteria</taxon>
        <taxon>Oceanospirillales</taxon>
        <taxon>Halomonadaceae</taxon>
        <taxon>Zymobacter group</taxon>
        <taxon>Zymobacter</taxon>
    </lineage>
</organism>
<dbReference type="CDD" id="cd03397">
    <property type="entry name" value="PAP2_acid_phosphatase"/>
    <property type="match status" value="1"/>
</dbReference>